<evidence type="ECO:0000313" key="10">
    <source>
        <dbReference type="EMBL" id="QQG65005.1"/>
    </source>
</evidence>
<feature type="transmembrane region" description="Helical" evidence="7">
    <location>
        <begin position="171"/>
        <end position="188"/>
    </location>
</feature>
<feature type="transmembrane region" description="Helical" evidence="7">
    <location>
        <begin position="47"/>
        <end position="68"/>
    </location>
</feature>
<dbReference type="GO" id="GO:0016020">
    <property type="term" value="C:membrane"/>
    <property type="evidence" value="ECO:0007669"/>
    <property type="project" value="UniProtKB-SubCell"/>
</dbReference>
<evidence type="ECO:0000256" key="2">
    <source>
        <dbReference type="ARBA" id="ARBA00008114"/>
    </source>
</evidence>
<keyword evidence="11" id="KW-1185">Reference proteome</keyword>
<evidence type="ECO:0000256" key="5">
    <source>
        <dbReference type="ARBA" id="ARBA00022989"/>
    </source>
</evidence>
<protein>
    <submittedName>
        <fullName evidence="10">Cation transporter</fullName>
    </submittedName>
</protein>
<dbReference type="KEGG" id="dog:HP555_03545"/>
<dbReference type="Gene3D" id="1.20.1510.10">
    <property type="entry name" value="Cation efflux protein transmembrane domain"/>
    <property type="match status" value="1"/>
</dbReference>
<dbReference type="EMBL" id="CP054140">
    <property type="protein sequence ID" value="QQG65005.1"/>
    <property type="molecule type" value="Genomic_DNA"/>
</dbReference>
<dbReference type="RefSeq" id="WP_199263821.1">
    <property type="nucleotide sequence ID" value="NZ_CP054140.1"/>
</dbReference>
<dbReference type="PANTHER" id="PTHR43840:SF15">
    <property type="entry name" value="MITOCHONDRIAL METAL TRANSPORTER 1-RELATED"/>
    <property type="match status" value="1"/>
</dbReference>
<dbReference type="SUPFAM" id="SSF161111">
    <property type="entry name" value="Cation efflux protein transmembrane domain-like"/>
    <property type="match status" value="1"/>
</dbReference>
<feature type="transmembrane region" description="Helical" evidence="7">
    <location>
        <begin position="20"/>
        <end position="41"/>
    </location>
</feature>
<dbReference type="InterPro" id="IPR036837">
    <property type="entry name" value="Cation_efflux_CTD_sf"/>
</dbReference>
<dbReference type="GO" id="GO:0008324">
    <property type="term" value="F:monoatomic cation transmembrane transporter activity"/>
    <property type="evidence" value="ECO:0007669"/>
    <property type="project" value="InterPro"/>
</dbReference>
<sequence>MNPDLNSGCDEQRRQNSMLAVQVGLAANILLAVLKAVIGVVAQSPALLADGINSTSDVAYGIVVSIFVRLSGKPADHEHPYGHEQFESVATVVVGAFVITTAIAIFWHSLNTVYELLTVRPDSAGASISALWVALFAVFLKCGLSVWTYGVSRQTGNTAVHALAQDHRNDIFASAAAASGIFFGRLGYPWIDPLAGAVVSLIILMTGIEILRSATADLMDTLPGKELAETMRMSLQQVSGIKVIEEIHAHRFGPYLVVNITIGIDGTQTVVQGHRIATEVEETLLTDIENLRRVYVHYHPVEDCRQAASFKVPPRPIRQ</sequence>
<comment type="similarity">
    <text evidence="2">Belongs to the cation diffusion facilitator (CDF) transporter (TC 2.A.4) family.</text>
</comment>
<evidence type="ECO:0000313" key="11">
    <source>
        <dbReference type="Proteomes" id="UP000596092"/>
    </source>
</evidence>
<evidence type="ECO:0000256" key="4">
    <source>
        <dbReference type="ARBA" id="ARBA00022692"/>
    </source>
</evidence>
<dbReference type="Pfam" id="PF01545">
    <property type="entry name" value="Cation_efflux"/>
    <property type="match status" value="1"/>
</dbReference>
<keyword evidence="4 7" id="KW-0812">Transmembrane</keyword>
<dbReference type="AlphaFoldDB" id="A0A7T5VBV1"/>
<feature type="domain" description="Cation efflux protein transmembrane" evidence="8">
    <location>
        <begin position="22"/>
        <end position="219"/>
    </location>
</feature>
<evidence type="ECO:0000256" key="7">
    <source>
        <dbReference type="SAM" id="Phobius"/>
    </source>
</evidence>
<dbReference type="InterPro" id="IPR050291">
    <property type="entry name" value="CDF_Transporter"/>
</dbReference>
<keyword evidence="3" id="KW-0813">Transport</keyword>
<comment type="subcellular location">
    <subcellularLocation>
        <location evidence="1">Membrane</location>
        <topology evidence="1">Multi-pass membrane protein</topology>
    </subcellularLocation>
</comment>
<keyword evidence="5 7" id="KW-1133">Transmembrane helix</keyword>
<dbReference type="InterPro" id="IPR058533">
    <property type="entry name" value="Cation_efflux_TM"/>
</dbReference>
<reference evidence="10 11" key="1">
    <citation type="submission" date="2020-05" db="EMBL/GenBank/DDBJ databases">
        <title>Complete genome of Desulfobulbus oligotrophicus.</title>
        <authorList>
            <person name="Podar M."/>
        </authorList>
    </citation>
    <scope>NUCLEOTIDE SEQUENCE [LARGE SCALE GENOMIC DNA]</scope>
    <source>
        <strain evidence="10 11">Prop6</strain>
    </source>
</reference>
<feature type="transmembrane region" description="Helical" evidence="7">
    <location>
        <begin position="130"/>
        <end position="150"/>
    </location>
</feature>
<evidence type="ECO:0000256" key="1">
    <source>
        <dbReference type="ARBA" id="ARBA00004141"/>
    </source>
</evidence>
<gene>
    <name evidence="10" type="ORF">HP555_03545</name>
</gene>
<keyword evidence="6 7" id="KW-0472">Membrane</keyword>
<organism evidence="10 11">
    <name type="scientific">Desulfobulbus oligotrophicus</name>
    <dbReference type="NCBI Taxonomy" id="1909699"/>
    <lineage>
        <taxon>Bacteria</taxon>
        <taxon>Pseudomonadati</taxon>
        <taxon>Thermodesulfobacteriota</taxon>
        <taxon>Desulfobulbia</taxon>
        <taxon>Desulfobulbales</taxon>
        <taxon>Desulfobulbaceae</taxon>
        <taxon>Desulfobulbus</taxon>
    </lineage>
</organism>
<dbReference type="InterPro" id="IPR002524">
    <property type="entry name" value="Cation_efflux"/>
</dbReference>
<evidence type="ECO:0000256" key="3">
    <source>
        <dbReference type="ARBA" id="ARBA00022448"/>
    </source>
</evidence>
<accession>A0A7T5VBV1</accession>
<dbReference type="Proteomes" id="UP000596092">
    <property type="component" value="Chromosome"/>
</dbReference>
<name>A0A7T5VBV1_9BACT</name>
<dbReference type="InterPro" id="IPR027469">
    <property type="entry name" value="Cation_efflux_TMD_sf"/>
</dbReference>
<dbReference type="Gene3D" id="3.30.70.1350">
    <property type="entry name" value="Cation efflux protein, cytoplasmic domain"/>
    <property type="match status" value="1"/>
</dbReference>
<dbReference type="SUPFAM" id="SSF160240">
    <property type="entry name" value="Cation efflux protein cytoplasmic domain-like"/>
    <property type="match status" value="1"/>
</dbReference>
<evidence type="ECO:0000256" key="6">
    <source>
        <dbReference type="ARBA" id="ARBA00023136"/>
    </source>
</evidence>
<feature type="domain" description="Cation efflux protein cytoplasmic" evidence="9">
    <location>
        <begin position="225"/>
        <end position="300"/>
    </location>
</feature>
<feature type="transmembrane region" description="Helical" evidence="7">
    <location>
        <begin position="194"/>
        <end position="211"/>
    </location>
</feature>
<dbReference type="Pfam" id="PF16916">
    <property type="entry name" value="ZT_dimer"/>
    <property type="match status" value="1"/>
</dbReference>
<dbReference type="InterPro" id="IPR027470">
    <property type="entry name" value="Cation_efflux_CTD"/>
</dbReference>
<dbReference type="PANTHER" id="PTHR43840">
    <property type="entry name" value="MITOCHONDRIAL METAL TRANSPORTER 1-RELATED"/>
    <property type="match status" value="1"/>
</dbReference>
<evidence type="ECO:0000259" key="9">
    <source>
        <dbReference type="Pfam" id="PF16916"/>
    </source>
</evidence>
<evidence type="ECO:0000259" key="8">
    <source>
        <dbReference type="Pfam" id="PF01545"/>
    </source>
</evidence>
<dbReference type="NCBIfam" id="TIGR01297">
    <property type="entry name" value="CDF"/>
    <property type="match status" value="1"/>
</dbReference>
<proteinExistence type="inferred from homology"/>
<feature type="transmembrane region" description="Helical" evidence="7">
    <location>
        <begin position="89"/>
        <end position="110"/>
    </location>
</feature>